<dbReference type="PATRIC" id="fig|926556.3.peg.3271"/>
<keyword evidence="3" id="KW-1185">Reference proteome</keyword>
<keyword evidence="1" id="KW-0732">Signal</keyword>
<dbReference type="Proteomes" id="UP000010796">
    <property type="component" value="Chromosome"/>
</dbReference>
<reference evidence="3" key="1">
    <citation type="submission" date="2012-02" db="EMBL/GenBank/DDBJ databases">
        <title>The complete genome of Echinicola vietnamensis DSM 17526.</title>
        <authorList>
            <person name="Lucas S."/>
            <person name="Copeland A."/>
            <person name="Lapidus A."/>
            <person name="Glavina del Rio T."/>
            <person name="Dalin E."/>
            <person name="Tice H."/>
            <person name="Bruce D."/>
            <person name="Goodwin L."/>
            <person name="Pitluck S."/>
            <person name="Peters L."/>
            <person name="Ovchinnikova G."/>
            <person name="Teshima H."/>
            <person name="Kyrpides N."/>
            <person name="Mavromatis K."/>
            <person name="Ivanova N."/>
            <person name="Brettin T."/>
            <person name="Detter J.C."/>
            <person name="Han C."/>
            <person name="Larimer F."/>
            <person name="Land M."/>
            <person name="Hauser L."/>
            <person name="Markowitz V."/>
            <person name="Cheng J.-F."/>
            <person name="Hugenholtz P."/>
            <person name="Woyke T."/>
            <person name="Wu D."/>
            <person name="Brambilla E."/>
            <person name="Klenk H.-P."/>
            <person name="Eisen J.A."/>
        </authorList>
    </citation>
    <scope>NUCLEOTIDE SEQUENCE [LARGE SCALE GENOMIC DNA]</scope>
    <source>
        <strain evidence="3">DSM 17526 / LMG 23754 / KMM 6221</strain>
    </source>
</reference>
<protein>
    <recommendedName>
        <fullName evidence="4">Lipoprotein</fullName>
    </recommendedName>
</protein>
<gene>
    <name evidence="2" type="ordered locus">Echvi_3099</name>
</gene>
<dbReference type="KEGG" id="evi:Echvi_3099"/>
<feature type="chain" id="PRO_5003942165" description="Lipoprotein" evidence="1">
    <location>
        <begin position="24"/>
        <end position="89"/>
    </location>
</feature>
<accession>L0G1B0</accession>
<dbReference type="HOGENOM" id="CLU_2449901_0_0_10"/>
<dbReference type="RefSeq" id="WP_015266889.1">
    <property type="nucleotide sequence ID" value="NC_019904.1"/>
</dbReference>
<dbReference type="PROSITE" id="PS51257">
    <property type="entry name" value="PROKAR_LIPOPROTEIN"/>
    <property type="match status" value="1"/>
</dbReference>
<name>L0G1B0_ECHVK</name>
<feature type="signal peptide" evidence="1">
    <location>
        <begin position="1"/>
        <end position="23"/>
    </location>
</feature>
<dbReference type="OrthoDB" id="1495380at2"/>
<proteinExistence type="predicted"/>
<evidence type="ECO:0000313" key="2">
    <source>
        <dbReference type="EMBL" id="AGA79337.1"/>
    </source>
</evidence>
<evidence type="ECO:0000313" key="3">
    <source>
        <dbReference type="Proteomes" id="UP000010796"/>
    </source>
</evidence>
<dbReference type="AlphaFoldDB" id="L0G1B0"/>
<sequence>MKKLLITLPFFALLSCAAFRINADIGMSTEAFEDSNLNEEIIEMDETYTVYTIPTSEYEEKYFYFKNDKLIRMDEGYYLRKVLYLMDAE</sequence>
<evidence type="ECO:0008006" key="4">
    <source>
        <dbReference type="Google" id="ProtNLM"/>
    </source>
</evidence>
<dbReference type="EMBL" id="CP003346">
    <property type="protein sequence ID" value="AGA79337.1"/>
    <property type="molecule type" value="Genomic_DNA"/>
</dbReference>
<evidence type="ECO:0000256" key="1">
    <source>
        <dbReference type="SAM" id="SignalP"/>
    </source>
</evidence>
<organism evidence="2 3">
    <name type="scientific">Echinicola vietnamensis (strain DSM 17526 / LMG 23754 / KMM 6221)</name>
    <dbReference type="NCBI Taxonomy" id="926556"/>
    <lineage>
        <taxon>Bacteria</taxon>
        <taxon>Pseudomonadati</taxon>
        <taxon>Bacteroidota</taxon>
        <taxon>Cytophagia</taxon>
        <taxon>Cytophagales</taxon>
        <taxon>Cyclobacteriaceae</taxon>
        <taxon>Echinicola</taxon>
    </lineage>
</organism>